<organism evidence="2 3">
    <name type="scientific">Fusarium pseudograminearum (strain CS3096)</name>
    <name type="common">Wheat and barley crown-rot fungus</name>
    <dbReference type="NCBI Taxonomy" id="1028729"/>
    <lineage>
        <taxon>Eukaryota</taxon>
        <taxon>Fungi</taxon>
        <taxon>Dikarya</taxon>
        <taxon>Ascomycota</taxon>
        <taxon>Pezizomycotina</taxon>
        <taxon>Sordariomycetes</taxon>
        <taxon>Hypocreomycetidae</taxon>
        <taxon>Hypocreales</taxon>
        <taxon>Nectriaceae</taxon>
        <taxon>Fusarium</taxon>
    </lineage>
</organism>
<dbReference type="Proteomes" id="UP000007978">
    <property type="component" value="Chromosome 2"/>
</dbReference>
<feature type="signal peptide" evidence="1">
    <location>
        <begin position="1"/>
        <end position="18"/>
    </location>
</feature>
<evidence type="ECO:0000313" key="2">
    <source>
        <dbReference type="EMBL" id="EKJ71532.1"/>
    </source>
</evidence>
<protein>
    <submittedName>
        <fullName evidence="2">Uncharacterized protein</fullName>
    </submittedName>
</protein>
<dbReference type="OrthoDB" id="5100247at2759"/>
<keyword evidence="1" id="KW-0732">Signal</keyword>
<dbReference type="eggNOG" id="ENOG502RJ4C">
    <property type="taxonomic scope" value="Eukaryota"/>
</dbReference>
<gene>
    <name evidence="2" type="ORF">FPSE_08273</name>
</gene>
<evidence type="ECO:0000313" key="3">
    <source>
        <dbReference type="Proteomes" id="UP000007978"/>
    </source>
</evidence>
<proteinExistence type="predicted"/>
<dbReference type="GeneID" id="20366891"/>
<dbReference type="EMBL" id="AFNW01000285">
    <property type="protein sequence ID" value="EKJ71532.1"/>
    <property type="molecule type" value="Genomic_DNA"/>
</dbReference>
<dbReference type="AlphaFoldDB" id="K3VCA4"/>
<dbReference type="RefSeq" id="XP_009259666.1">
    <property type="nucleotide sequence ID" value="XM_009261391.1"/>
</dbReference>
<comment type="caution">
    <text evidence="2">The sequence shown here is derived from an EMBL/GenBank/DDBJ whole genome shotgun (WGS) entry which is preliminary data.</text>
</comment>
<sequence>MMLLYLLPSFHFFGSSKSDDLATIPDDTEPNEPLFLDISTTSILKKEVGFGLVEPWTSRYVAAIYEKRSRDALWARYHIFGEVINGTIEETNLTVLDRIEEDAMEYKVNEPELFSYALYFYANTNSNDTHSEILDLLANVNLKALRSSHIWHQLRRRKLAVYSYGNCLARVDLTCYLETHSHSVHRGC</sequence>
<name>K3VCA4_FUSPC</name>
<keyword evidence="3" id="KW-1185">Reference proteome</keyword>
<evidence type="ECO:0000256" key="1">
    <source>
        <dbReference type="SAM" id="SignalP"/>
    </source>
</evidence>
<dbReference type="KEGG" id="fpu:FPSE_08273"/>
<accession>K3VCA4</accession>
<reference evidence="2 3" key="1">
    <citation type="journal article" date="2012" name="PLoS Pathog.">
        <title>Comparative pathogenomics reveals horizontally acquired novel virulence genes in fungi infecting cereal hosts.</title>
        <authorList>
            <person name="Gardiner D.M."/>
            <person name="McDonald M.C."/>
            <person name="Covarelli L."/>
            <person name="Solomon P.S."/>
            <person name="Rusu A.G."/>
            <person name="Marshall M."/>
            <person name="Kazan K."/>
            <person name="Chakraborty S."/>
            <person name="McDonald B.A."/>
            <person name="Manners J.M."/>
        </authorList>
    </citation>
    <scope>NUCLEOTIDE SEQUENCE [LARGE SCALE GENOMIC DNA]</scope>
    <source>
        <strain evidence="2 3">CS3096</strain>
    </source>
</reference>
<dbReference type="HOGENOM" id="CLU_114609_1_0_1"/>
<feature type="chain" id="PRO_5003870620" evidence="1">
    <location>
        <begin position="19"/>
        <end position="188"/>
    </location>
</feature>